<reference evidence="2 3" key="1">
    <citation type="journal article" date="2006" name="Int. J. Syst. Evol. Microbiol.">
        <title>Costertonia aggregata gen. nov., sp. nov., a mesophilic marine bacterium of the family Flavobacteriaceae, isolated from a mature biofilm.</title>
        <authorList>
            <person name="Kwon K.K."/>
            <person name="Lee Y.K."/>
            <person name="Lee H.K."/>
        </authorList>
    </citation>
    <scope>NUCLEOTIDE SEQUENCE [LARGE SCALE GENOMIC DNA]</scope>
    <source>
        <strain evidence="2 3">KCCM 42265</strain>
    </source>
</reference>
<dbReference type="GO" id="GO:0009882">
    <property type="term" value="F:blue light photoreceptor activity"/>
    <property type="evidence" value="ECO:0007669"/>
    <property type="project" value="InterPro"/>
</dbReference>
<dbReference type="InterPro" id="IPR007024">
    <property type="entry name" value="BLUF_domain"/>
</dbReference>
<accession>A0A7H9ASR6</accession>
<gene>
    <name evidence="2" type="ORF">HYG79_14415</name>
</gene>
<evidence type="ECO:0000313" key="2">
    <source>
        <dbReference type="EMBL" id="QLG46489.1"/>
    </source>
</evidence>
<dbReference type="AlphaFoldDB" id="A0A7H9ASR6"/>
<dbReference type="SMART" id="SM01034">
    <property type="entry name" value="BLUF"/>
    <property type="match status" value="1"/>
</dbReference>
<dbReference type="Pfam" id="PF04940">
    <property type="entry name" value="BLUF"/>
    <property type="match status" value="1"/>
</dbReference>
<protein>
    <submittedName>
        <fullName evidence="2">BLUF domain-containing protein</fullName>
    </submittedName>
</protein>
<name>A0A7H9ASR6_9FLAO</name>
<sequence length="146" mass="17052">MLYTLTYESIAMDEMATEDIDALLEQARSNNQRDDITGCPIYYMGGFIQILEGEKDTIHALYEKIKADNRHKEVHMFSEDDIDRRTFPNWGMAYYPIDAKTTSKSEFEQFKRNLLLLADLTEPTRLTAKLFWDRTKFLISNPPADL</sequence>
<dbReference type="RefSeq" id="WP_179242768.1">
    <property type="nucleotide sequence ID" value="NZ_CP058595.1"/>
</dbReference>
<dbReference type="GO" id="GO:0071949">
    <property type="term" value="F:FAD binding"/>
    <property type="evidence" value="ECO:0007669"/>
    <property type="project" value="InterPro"/>
</dbReference>
<dbReference type="PROSITE" id="PS50925">
    <property type="entry name" value="BLUF"/>
    <property type="match status" value="1"/>
</dbReference>
<evidence type="ECO:0000313" key="3">
    <source>
        <dbReference type="Proteomes" id="UP000509302"/>
    </source>
</evidence>
<dbReference type="KEGG" id="cagg:HYG79_14415"/>
<dbReference type="Gene3D" id="3.30.70.100">
    <property type="match status" value="1"/>
</dbReference>
<evidence type="ECO:0000259" key="1">
    <source>
        <dbReference type="PROSITE" id="PS50925"/>
    </source>
</evidence>
<proteinExistence type="predicted"/>
<organism evidence="2 3">
    <name type="scientific">Costertonia aggregata</name>
    <dbReference type="NCBI Taxonomy" id="343403"/>
    <lineage>
        <taxon>Bacteria</taxon>
        <taxon>Pseudomonadati</taxon>
        <taxon>Bacteroidota</taxon>
        <taxon>Flavobacteriia</taxon>
        <taxon>Flavobacteriales</taxon>
        <taxon>Flavobacteriaceae</taxon>
        <taxon>Costertonia</taxon>
    </lineage>
</organism>
<dbReference type="EMBL" id="CP058595">
    <property type="protein sequence ID" value="QLG46489.1"/>
    <property type="molecule type" value="Genomic_DNA"/>
</dbReference>
<keyword evidence="3" id="KW-1185">Reference proteome</keyword>
<feature type="domain" description="BLUF" evidence="1">
    <location>
        <begin position="2"/>
        <end position="93"/>
    </location>
</feature>
<dbReference type="InterPro" id="IPR036046">
    <property type="entry name" value="Acylphosphatase-like_dom_sf"/>
</dbReference>
<dbReference type="Proteomes" id="UP000509302">
    <property type="component" value="Chromosome"/>
</dbReference>
<dbReference type="SUPFAM" id="SSF54975">
    <property type="entry name" value="Acylphosphatase/BLUF domain-like"/>
    <property type="match status" value="1"/>
</dbReference>